<reference evidence="3" key="2">
    <citation type="submission" date="2015-03" db="UniProtKB">
        <authorList>
            <consortium name="EnsemblPlants"/>
        </authorList>
    </citation>
    <scope>IDENTIFICATION</scope>
</reference>
<name>A0A0D3GAS1_9ORYZ</name>
<proteinExistence type="predicted"/>
<dbReference type="Proteomes" id="UP000026960">
    <property type="component" value="Chromosome 5"/>
</dbReference>
<organism evidence="3">
    <name type="scientific">Oryza barthii</name>
    <dbReference type="NCBI Taxonomy" id="65489"/>
    <lineage>
        <taxon>Eukaryota</taxon>
        <taxon>Viridiplantae</taxon>
        <taxon>Streptophyta</taxon>
        <taxon>Embryophyta</taxon>
        <taxon>Tracheophyta</taxon>
        <taxon>Spermatophyta</taxon>
        <taxon>Magnoliopsida</taxon>
        <taxon>Liliopsida</taxon>
        <taxon>Poales</taxon>
        <taxon>Poaceae</taxon>
        <taxon>BOP clade</taxon>
        <taxon>Oryzoideae</taxon>
        <taxon>Oryzeae</taxon>
        <taxon>Oryzinae</taxon>
        <taxon>Oryza</taxon>
    </lineage>
</organism>
<reference evidence="3" key="1">
    <citation type="journal article" date="2009" name="Rice">
        <title>De Novo Next Generation Sequencing of Plant Genomes.</title>
        <authorList>
            <person name="Rounsley S."/>
            <person name="Marri P.R."/>
            <person name="Yu Y."/>
            <person name="He R."/>
            <person name="Sisneros N."/>
            <person name="Goicoechea J.L."/>
            <person name="Lee S.J."/>
            <person name="Angelova A."/>
            <person name="Kudrna D."/>
            <person name="Luo M."/>
            <person name="Affourtit J."/>
            <person name="Desany B."/>
            <person name="Knight J."/>
            <person name="Niazi F."/>
            <person name="Egholm M."/>
            <person name="Wing R.A."/>
        </authorList>
    </citation>
    <scope>NUCLEOTIDE SEQUENCE [LARGE SCALE GENOMIC DNA]</scope>
    <source>
        <strain evidence="3">cv. IRGC 105608</strain>
    </source>
</reference>
<evidence type="ECO:0000256" key="2">
    <source>
        <dbReference type="SAM" id="MobiDB-lite"/>
    </source>
</evidence>
<accession>A0A0D3GAS1</accession>
<dbReference type="PaxDb" id="65489-OBART05G25680.1"/>
<feature type="coiled-coil region" evidence="1">
    <location>
        <begin position="96"/>
        <end position="123"/>
    </location>
</feature>
<evidence type="ECO:0000313" key="4">
    <source>
        <dbReference type="Proteomes" id="UP000026960"/>
    </source>
</evidence>
<evidence type="ECO:0000313" key="3">
    <source>
        <dbReference type="EnsemblPlants" id="OBART05G25680.1"/>
    </source>
</evidence>
<feature type="region of interest" description="Disordered" evidence="2">
    <location>
        <begin position="60"/>
        <end position="84"/>
    </location>
</feature>
<dbReference type="EnsemblPlants" id="OBART05G25680.1">
    <property type="protein sequence ID" value="OBART05G25680.1"/>
    <property type="gene ID" value="OBART05G25680"/>
</dbReference>
<protein>
    <submittedName>
        <fullName evidence="3">Uncharacterized protein</fullName>
    </submittedName>
</protein>
<evidence type="ECO:0000256" key="1">
    <source>
        <dbReference type="SAM" id="Coils"/>
    </source>
</evidence>
<dbReference type="STRING" id="65489.A0A0D3GAS1"/>
<sequence>MEGRAVGIAIATVFPAASSPPNLFCSRPTRPAGADEPQEGGNIPFLIAPPLPAFFGKCIARSDTQDDNTDPSNSDSHGLNDLPAKLPLQDLGRHLAERCAQLLDEAMREIKILTQETQEVMQALASKHSEEFTLVISDVMKPSRQSTIK</sequence>
<keyword evidence="4" id="KW-1185">Reference proteome</keyword>
<dbReference type="Gramene" id="OBART05G25680.1">
    <property type="protein sequence ID" value="OBART05G25680.1"/>
    <property type="gene ID" value="OBART05G25680"/>
</dbReference>
<dbReference type="HOGENOM" id="CLU_1752518_0_0_1"/>
<keyword evidence="1" id="KW-0175">Coiled coil</keyword>
<dbReference type="AlphaFoldDB" id="A0A0D3GAS1"/>